<gene>
    <name evidence="8" type="ORF">RJ639_028828</name>
</gene>
<dbReference type="PANTHER" id="PTHR31541">
    <property type="entry name" value="B3 DOMAIN PLANT PROTEIN-RELATED"/>
    <property type="match status" value="1"/>
</dbReference>
<organism evidence="8 9">
    <name type="scientific">Escallonia herrerae</name>
    <dbReference type="NCBI Taxonomy" id="1293975"/>
    <lineage>
        <taxon>Eukaryota</taxon>
        <taxon>Viridiplantae</taxon>
        <taxon>Streptophyta</taxon>
        <taxon>Embryophyta</taxon>
        <taxon>Tracheophyta</taxon>
        <taxon>Spermatophyta</taxon>
        <taxon>Magnoliopsida</taxon>
        <taxon>eudicotyledons</taxon>
        <taxon>Gunneridae</taxon>
        <taxon>Pentapetalae</taxon>
        <taxon>asterids</taxon>
        <taxon>campanulids</taxon>
        <taxon>Escalloniales</taxon>
        <taxon>Escalloniaceae</taxon>
        <taxon>Escallonia</taxon>
    </lineage>
</organism>
<proteinExistence type="predicted"/>
<dbReference type="InterPro" id="IPR003340">
    <property type="entry name" value="B3_DNA-bd"/>
</dbReference>
<keyword evidence="4" id="KW-0804">Transcription</keyword>
<evidence type="ECO:0000259" key="7">
    <source>
        <dbReference type="PROSITE" id="PS50863"/>
    </source>
</evidence>
<dbReference type="InterPro" id="IPR015300">
    <property type="entry name" value="DNA-bd_pseudobarrel_sf"/>
</dbReference>
<dbReference type="PANTHER" id="PTHR31541:SF28">
    <property type="entry name" value="TF-B3 DOMAIN-CONTAINING PROTEIN"/>
    <property type="match status" value="1"/>
</dbReference>
<evidence type="ECO:0000256" key="3">
    <source>
        <dbReference type="ARBA" id="ARBA00023125"/>
    </source>
</evidence>
<keyword evidence="3" id="KW-0238">DNA-binding</keyword>
<dbReference type="EMBL" id="JAVXUP010000083">
    <property type="protein sequence ID" value="KAK3039082.1"/>
    <property type="molecule type" value="Genomic_DNA"/>
</dbReference>
<comment type="caution">
    <text evidence="8">The sequence shown here is derived from an EMBL/GenBank/DDBJ whole genome shotgun (WGS) entry which is preliminary data.</text>
</comment>
<accession>A0AA88X3P7</accession>
<dbReference type="Pfam" id="PF02362">
    <property type="entry name" value="B3"/>
    <property type="match status" value="1"/>
</dbReference>
<dbReference type="SUPFAM" id="SSF101936">
    <property type="entry name" value="DNA-binding pseudobarrel domain"/>
    <property type="match status" value="1"/>
</dbReference>
<evidence type="ECO:0000256" key="5">
    <source>
        <dbReference type="ARBA" id="ARBA00023242"/>
    </source>
</evidence>
<feature type="compositionally biased region" description="Acidic residues" evidence="6">
    <location>
        <begin position="238"/>
        <end position="257"/>
    </location>
</feature>
<evidence type="ECO:0000313" key="8">
    <source>
        <dbReference type="EMBL" id="KAK3039082.1"/>
    </source>
</evidence>
<keyword evidence="9" id="KW-1185">Reference proteome</keyword>
<evidence type="ECO:0000313" key="9">
    <source>
        <dbReference type="Proteomes" id="UP001188597"/>
    </source>
</evidence>
<evidence type="ECO:0000256" key="4">
    <source>
        <dbReference type="ARBA" id="ARBA00023163"/>
    </source>
</evidence>
<sequence>MENPCPAAGESYPAGLKEDAAAALLLSSLKHQELSYQTAMELEDLKHKFGITNRYLHLHPHPQPHTRENHDVGEDPVAVPSPATVVPSAIYSTYLPEFGCYATLPQELPPIPMLRGRIRQCSKPYEKQLTESDVKDSQNRLTLSKDYVRFDLLSMMGPEENLEEGINVTTYDSQGNTYDMIFKIWARKMHVLTAGWKKFYQQHCLRAHDDWVTLWMFRHSRTERLCFAITSRSAGVDVDVDGEDEDSVEGEEDESVDGDGLAVGLHAPKLHLPAVPRYLKQQPRLQQHEQHHSYQHRPPVRHWNALL</sequence>
<feature type="domain" description="TF-B3" evidence="7">
    <location>
        <begin position="126"/>
        <end position="233"/>
    </location>
</feature>
<dbReference type="GO" id="GO:0003677">
    <property type="term" value="F:DNA binding"/>
    <property type="evidence" value="ECO:0007669"/>
    <property type="project" value="UniProtKB-KW"/>
</dbReference>
<dbReference type="CDD" id="cd10017">
    <property type="entry name" value="B3_DNA"/>
    <property type="match status" value="1"/>
</dbReference>
<dbReference type="AlphaFoldDB" id="A0AA88X3P7"/>
<name>A0AA88X3P7_9ASTE</name>
<keyword evidence="2" id="KW-0805">Transcription regulation</keyword>
<feature type="region of interest" description="Disordered" evidence="6">
    <location>
        <begin position="238"/>
        <end position="260"/>
    </location>
</feature>
<dbReference type="GO" id="GO:0005634">
    <property type="term" value="C:nucleus"/>
    <property type="evidence" value="ECO:0007669"/>
    <property type="project" value="UniProtKB-SubCell"/>
</dbReference>
<protein>
    <recommendedName>
        <fullName evidence="7">TF-B3 domain-containing protein</fullName>
    </recommendedName>
</protein>
<dbReference type="Proteomes" id="UP001188597">
    <property type="component" value="Unassembled WGS sequence"/>
</dbReference>
<evidence type="ECO:0000256" key="1">
    <source>
        <dbReference type="ARBA" id="ARBA00004123"/>
    </source>
</evidence>
<evidence type="ECO:0000256" key="6">
    <source>
        <dbReference type="SAM" id="MobiDB-lite"/>
    </source>
</evidence>
<reference evidence="8" key="1">
    <citation type="submission" date="2022-12" db="EMBL/GenBank/DDBJ databases">
        <title>Draft genome assemblies for two species of Escallonia (Escalloniales).</title>
        <authorList>
            <person name="Chanderbali A."/>
            <person name="Dervinis C."/>
            <person name="Anghel I."/>
            <person name="Soltis D."/>
            <person name="Soltis P."/>
            <person name="Zapata F."/>
        </authorList>
    </citation>
    <scope>NUCLEOTIDE SEQUENCE</scope>
    <source>
        <strain evidence="8">UCBG64.0493</strain>
        <tissue evidence="8">Leaf</tissue>
    </source>
</reference>
<dbReference type="SMART" id="SM01019">
    <property type="entry name" value="B3"/>
    <property type="match status" value="1"/>
</dbReference>
<dbReference type="InterPro" id="IPR005508">
    <property type="entry name" value="At2g31720-like"/>
</dbReference>
<comment type="subcellular location">
    <subcellularLocation>
        <location evidence="1">Nucleus</location>
    </subcellularLocation>
</comment>
<evidence type="ECO:0000256" key="2">
    <source>
        <dbReference type="ARBA" id="ARBA00023015"/>
    </source>
</evidence>
<keyword evidence="5" id="KW-0539">Nucleus</keyword>
<dbReference type="Gene3D" id="2.40.330.10">
    <property type="entry name" value="DNA-binding pseudobarrel domain"/>
    <property type="match status" value="1"/>
</dbReference>
<dbReference type="PROSITE" id="PS50863">
    <property type="entry name" value="B3"/>
    <property type="match status" value="1"/>
</dbReference>